<evidence type="ECO:0000256" key="2">
    <source>
        <dbReference type="ARBA" id="ARBA00005979"/>
    </source>
</evidence>
<dbReference type="InterPro" id="IPR045247">
    <property type="entry name" value="Oye-like"/>
</dbReference>
<evidence type="ECO:0000259" key="4">
    <source>
        <dbReference type="Pfam" id="PF00724"/>
    </source>
</evidence>
<dbReference type="PANTHER" id="PTHR22893">
    <property type="entry name" value="NADH OXIDOREDUCTASE-RELATED"/>
    <property type="match status" value="1"/>
</dbReference>
<organism evidence="5 6">
    <name type="scientific">Flavobacterium segetis</name>
    <dbReference type="NCBI Taxonomy" id="271157"/>
    <lineage>
        <taxon>Bacteria</taxon>
        <taxon>Pseudomonadati</taxon>
        <taxon>Bacteroidota</taxon>
        <taxon>Flavobacteriia</taxon>
        <taxon>Flavobacteriales</taxon>
        <taxon>Flavobacteriaceae</taxon>
        <taxon>Flavobacterium</taxon>
    </lineage>
</organism>
<dbReference type="Pfam" id="PF00724">
    <property type="entry name" value="Oxidored_FMN"/>
    <property type="match status" value="1"/>
</dbReference>
<protein>
    <submittedName>
        <fullName evidence="5">N-ethylmaleimide reductase</fullName>
    </submittedName>
</protein>
<comment type="cofactor">
    <cofactor evidence="1">
        <name>FMN</name>
        <dbReference type="ChEBI" id="CHEBI:58210"/>
    </cofactor>
</comment>
<keyword evidence="3" id="KW-0560">Oxidoreductase</keyword>
<dbReference type="AlphaFoldDB" id="A0A1M5JJ84"/>
<gene>
    <name evidence="5" type="ORF">SAMN05444396_11140</name>
</gene>
<dbReference type="STRING" id="271157.SAMN05444396_11140"/>
<feature type="domain" description="NADH:flavin oxidoreductase/NADH oxidase N-terminal" evidence="4">
    <location>
        <begin position="5"/>
        <end position="335"/>
    </location>
</feature>
<evidence type="ECO:0000256" key="3">
    <source>
        <dbReference type="ARBA" id="ARBA00023002"/>
    </source>
</evidence>
<dbReference type="GO" id="GO:0010181">
    <property type="term" value="F:FMN binding"/>
    <property type="evidence" value="ECO:0007669"/>
    <property type="project" value="InterPro"/>
</dbReference>
<dbReference type="GO" id="GO:0016628">
    <property type="term" value="F:oxidoreductase activity, acting on the CH-CH group of donors, NAD or NADP as acceptor"/>
    <property type="evidence" value="ECO:0007669"/>
    <property type="project" value="UniProtKB-ARBA"/>
</dbReference>
<dbReference type="RefSeq" id="WP_200778670.1">
    <property type="nucleotide sequence ID" value="NZ_FQWE01000011.1"/>
</dbReference>
<evidence type="ECO:0000313" key="6">
    <source>
        <dbReference type="Proteomes" id="UP000184036"/>
    </source>
</evidence>
<proteinExistence type="inferred from homology"/>
<name>A0A1M5JJ84_9FLAO</name>
<accession>A0A1M5JJ84</accession>
<dbReference type="Gene3D" id="3.20.20.70">
    <property type="entry name" value="Aldolase class I"/>
    <property type="match status" value="1"/>
</dbReference>
<dbReference type="PANTHER" id="PTHR22893:SF91">
    <property type="entry name" value="NADPH DEHYDROGENASE 2-RELATED"/>
    <property type="match status" value="1"/>
</dbReference>
<dbReference type="FunFam" id="3.20.20.70:FF:000059">
    <property type="entry name" value="N-ethylmaleimide reductase, FMN-linked"/>
    <property type="match status" value="1"/>
</dbReference>
<keyword evidence="6" id="KW-1185">Reference proteome</keyword>
<dbReference type="Proteomes" id="UP000184036">
    <property type="component" value="Unassembled WGS sequence"/>
</dbReference>
<sequence length="362" mass="40254">MNINELFTPRKVGDIELKNSIVMAPMTRSRAIDNIPNELMAEYYEQRSTAGLIITEGTSPSPNGLGYARIPGIFNAEQVDGWKKTTHAVHENNGKIFIQLMHCGRISHPLNMPKDTTIFAPSQVKAAGQMFTDEEGLQDFVVPSEMSLQDIIHAKTEFISAAKNAIFANFDGVEVHGANGYLLEQFLSPISNIRTDDYGGNIKNRCKFVLETVEAVAHAIGKHKTGIRLSPYGVASDMPHYPEIQETYDYLSTELNKLDIAYIHLVDHSAMGAPEVPSQIKKVIRNNFKNTLILCGGYDEATAKEDLENGITDLIAFGRPYINNPDLIDRFKNNYPMADNLDDSTFYTAGAKGYTDYPTYDS</sequence>
<dbReference type="GO" id="GO:0005829">
    <property type="term" value="C:cytosol"/>
    <property type="evidence" value="ECO:0007669"/>
    <property type="project" value="UniProtKB-ARBA"/>
</dbReference>
<dbReference type="SUPFAM" id="SSF51395">
    <property type="entry name" value="FMN-linked oxidoreductases"/>
    <property type="match status" value="1"/>
</dbReference>
<dbReference type="CDD" id="cd02933">
    <property type="entry name" value="OYE_like_FMN"/>
    <property type="match status" value="1"/>
</dbReference>
<comment type="similarity">
    <text evidence="2">Belongs to the NADH:flavin oxidoreductase/NADH oxidase family.</text>
</comment>
<evidence type="ECO:0000256" key="1">
    <source>
        <dbReference type="ARBA" id="ARBA00001917"/>
    </source>
</evidence>
<reference evidence="6" key="1">
    <citation type="submission" date="2016-11" db="EMBL/GenBank/DDBJ databases">
        <authorList>
            <person name="Varghese N."/>
            <person name="Submissions S."/>
        </authorList>
    </citation>
    <scope>NUCLEOTIDE SEQUENCE [LARGE SCALE GENOMIC DNA]</scope>
    <source>
        <strain evidence="6">DSM 19741</strain>
    </source>
</reference>
<dbReference type="InterPro" id="IPR001155">
    <property type="entry name" value="OxRdtase_FMN_N"/>
</dbReference>
<evidence type="ECO:0000313" key="5">
    <source>
        <dbReference type="EMBL" id="SHG40646.1"/>
    </source>
</evidence>
<dbReference type="EMBL" id="FQWE01000011">
    <property type="protein sequence ID" value="SHG40646.1"/>
    <property type="molecule type" value="Genomic_DNA"/>
</dbReference>
<dbReference type="InterPro" id="IPR013785">
    <property type="entry name" value="Aldolase_TIM"/>
</dbReference>